<evidence type="ECO:0000256" key="2">
    <source>
        <dbReference type="ARBA" id="ARBA00022559"/>
    </source>
</evidence>
<gene>
    <name evidence="4" type="ORF">AQUCO_01600290v1</name>
</gene>
<sequence>MNERFSHVVERHPTVRQYYCCDVGMECGSQIFSGNLRVWSPYKQIIVVKLKVEKKVWEPVRRPHNHPEPPKTDPVQSSTGGFLGDVVKWNFEKFLVDKNGKVVERYAPTTSPFQIEKDIQKLLAA</sequence>
<dbReference type="SUPFAM" id="SSF52833">
    <property type="entry name" value="Thioredoxin-like"/>
    <property type="match status" value="1"/>
</dbReference>
<keyword evidence="2" id="KW-0575">Peroxidase</keyword>
<reference evidence="4 5" key="1">
    <citation type="submission" date="2017-09" db="EMBL/GenBank/DDBJ databases">
        <title>WGS assembly of Aquilegia coerulea Goldsmith.</title>
        <authorList>
            <person name="Hodges S."/>
            <person name="Kramer E."/>
            <person name="Nordborg M."/>
            <person name="Tomkins J."/>
            <person name="Borevitz J."/>
            <person name="Derieg N."/>
            <person name="Yan J."/>
            <person name="Mihaltcheva S."/>
            <person name="Hayes R.D."/>
            <person name="Rokhsar D."/>
        </authorList>
    </citation>
    <scope>NUCLEOTIDE SEQUENCE [LARGE SCALE GENOMIC DNA]</scope>
    <source>
        <strain evidence="5">cv. Goldsmith</strain>
    </source>
</reference>
<evidence type="ECO:0000256" key="3">
    <source>
        <dbReference type="ARBA" id="ARBA00023002"/>
    </source>
</evidence>
<dbReference type="InterPro" id="IPR036249">
    <property type="entry name" value="Thioredoxin-like_sf"/>
</dbReference>
<comment type="similarity">
    <text evidence="1">Belongs to the glutathione peroxidase family.</text>
</comment>
<dbReference type="PANTHER" id="PTHR11592">
    <property type="entry name" value="GLUTATHIONE PEROXIDASE"/>
    <property type="match status" value="1"/>
</dbReference>
<evidence type="ECO:0000313" key="4">
    <source>
        <dbReference type="EMBL" id="PIA45939.1"/>
    </source>
</evidence>
<dbReference type="InterPro" id="IPR000889">
    <property type="entry name" value="Glutathione_peroxidase"/>
</dbReference>
<organism evidence="4 5">
    <name type="scientific">Aquilegia coerulea</name>
    <name type="common">Rocky mountain columbine</name>
    <dbReference type="NCBI Taxonomy" id="218851"/>
    <lineage>
        <taxon>Eukaryota</taxon>
        <taxon>Viridiplantae</taxon>
        <taxon>Streptophyta</taxon>
        <taxon>Embryophyta</taxon>
        <taxon>Tracheophyta</taxon>
        <taxon>Spermatophyta</taxon>
        <taxon>Magnoliopsida</taxon>
        <taxon>Ranunculales</taxon>
        <taxon>Ranunculaceae</taxon>
        <taxon>Thalictroideae</taxon>
        <taxon>Aquilegia</taxon>
    </lineage>
</organism>
<dbReference type="AlphaFoldDB" id="A0A2G5DR14"/>
<dbReference type="STRING" id="218851.A0A2G5DR14"/>
<dbReference type="Gene3D" id="3.40.30.10">
    <property type="entry name" value="Glutaredoxin"/>
    <property type="match status" value="1"/>
</dbReference>
<keyword evidence="5" id="KW-1185">Reference proteome</keyword>
<proteinExistence type="inferred from homology"/>
<dbReference type="GO" id="GO:0006979">
    <property type="term" value="P:response to oxidative stress"/>
    <property type="evidence" value="ECO:0007669"/>
    <property type="project" value="InterPro"/>
</dbReference>
<dbReference type="InParanoid" id="A0A2G5DR14"/>
<dbReference type="GO" id="GO:0004601">
    <property type="term" value="F:peroxidase activity"/>
    <property type="evidence" value="ECO:0007669"/>
    <property type="project" value="UniProtKB-KW"/>
</dbReference>
<evidence type="ECO:0000313" key="5">
    <source>
        <dbReference type="Proteomes" id="UP000230069"/>
    </source>
</evidence>
<name>A0A2G5DR14_AQUCA</name>
<accession>A0A2G5DR14</accession>
<dbReference type="OrthoDB" id="446890at2759"/>
<evidence type="ECO:0008006" key="6">
    <source>
        <dbReference type="Google" id="ProtNLM"/>
    </source>
</evidence>
<dbReference type="Proteomes" id="UP000230069">
    <property type="component" value="Unassembled WGS sequence"/>
</dbReference>
<protein>
    <recommendedName>
        <fullName evidence="6">Glutathione peroxidase</fullName>
    </recommendedName>
</protein>
<dbReference type="PANTHER" id="PTHR11592:SF132">
    <property type="entry name" value="GLUTATHIONE PEROXIDASE 7, CHLOROPLASTIC-RELATED"/>
    <property type="match status" value="1"/>
</dbReference>
<evidence type="ECO:0000256" key="1">
    <source>
        <dbReference type="ARBA" id="ARBA00006926"/>
    </source>
</evidence>
<dbReference type="PROSITE" id="PS51355">
    <property type="entry name" value="GLUTATHIONE_PEROXID_3"/>
    <property type="match status" value="1"/>
</dbReference>
<keyword evidence="3" id="KW-0560">Oxidoreductase</keyword>
<dbReference type="EMBL" id="KZ305033">
    <property type="protein sequence ID" value="PIA45939.1"/>
    <property type="molecule type" value="Genomic_DNA"/>
</dbReference>